<protein>
    <submittedName>
        <fullName evidence="2">Uncharacterized protein</fullName>
    </submittedName>
</protein>
<accession>A0A210QZL8</accession>
<dbReference type="AlphaFoldDB" id="A0A210QZL8"/>
<feature type="region of interest" description="Disordered" evidence="1">
    <location>
        <begin position="1"/>
        <end position="29"/>
    </location>
</feature>
<dbReference type="Proteomes" id="UP000242188">
    <property type="component" value="Unassembled WGS sequence"/>
</dbReference>
<evidence type="ECO:0000313" key="2">
    <source>
        <dbReference type="EMBL" id="OWF54203.1"/>
    </source>
</evidence>
<keyword evidence="3" id="KW-1185">Reference proteome</keyword>
<proteinExistence type="predicted"/>
<feature type="compositionally biased region" description="Basic and acidic residues" evidence="1">
    <location>
        <begin position="12"/>
        <end position="29"/>
    </location>
</feature>
<evidence type="ECO:0000313" key="3">
    <source>
        <dbReference type="Proteomes" id="UP000242188"/>
    </source>
</evidence>
<comment type="caution">
    <text evidence="2">The sequence shown here is derived from an EMBL/GenBank/DDBJ whole genome shotgun (WGS) entry which is preliminary data.</text>
</comment>
<dbReference type="EMBL" id="NEDP02001154">
    <property type="protein sequence ID" value="OWF54203.1"/>
    <property type="molecule type" value="Genomic_DNA"/>
</dbReference>
<organism evidence="2 3">
    <name type="scientific">Mizuhopecten yessoensis</name>
    <name type="common">Japanese scallop</name>
    <name type="synonym">Patinopecten yessoensis</name>
    <dbReference type="NCBI Taxonomy" id="6573"/>
    <lineage>
        <taxon>Eukaryota</taxon>
        <taxon>Metazoa</taxon>
        <taxon>Spiralia</taxon>
        <taxon>Lophotrochozoa</taxon>
        <taxon>Mollusca</taxon>
        <taxon>Bivalvia</taxon>
        <taxon>Autobranchia</taxon>
        <taxon>Pteriomorphia</taxon>
        <taxon>Pectinida</taxon>
        <taxon>Pectinoidea</taxon>
        <taxon>Pectinidae</taxon>
        <taxon>Mizuhopecten</taxon>
    </lineage>
</organism>
<name>A0A210QZL8_MIZYE</name>
<evidence type="ECO:0000256" key="1">
    <source>
        <dbReference type="SAM" id="MobiDB-lite"/>
    </source>
</evidence>
<dbReference type="OrthoDB" id="2985014at2759"/>
<reference evidence="2 3" key="1">
    <citation type="journal article" date="2017" name="Nat. Ecol. Evol.">
        <title>Scallop genome provides insights into evolution of bilaterian karyotype and development.</title>
        <authorList>
            <person name="Wang S."/>
            <person name="Zhang J."/>
            <person name="Jiao W."/>
            <person name="Li J."/>
            <person name="Xun X."/>
            <person name="Sun Y."/>
            <person name="Guo X."/>
            <person name="Huan P."/>
            <person name="Dong B."/>
            <person name="Zhang L."/>
            <person name="Hu X."/>
            <person name="Sun X."/>
            <person name="Wang J."/>
            <person name="Zhao C."/>
            <person name="Wang Y."/>
            <person name="Wang D."/>
            <person name="Huang X."/>
            <person name="Wang R."/>
            <person name="Lv J."/>
            <person name="Li Y."/>
            <person name="Zhang Z."/>
            <person name="Liu B."/>
            <person name="Lu W."/>
            <person name="Hui Y."/>
            <person name="Liang J."/>
            <person name="Zhou Z."/>
            <person name="Hou R."/>
            <person name="Li X."/>
            <person name="Liu Y."/>
            <person name="Li H."/>
            <person name="Ning X."/>
            <person name="Lin Y."/>
            <person name="Zhao L."/>
            <person name="Xing Q."/>
            <person name="Dou J."/>
            <person name="Li Y."/>
            <person name="Mao J."/>
            <person name="Guo H."/>
            <person name="Dou H."/>
            <person name="Li T."/>
            <person name="Mu C."/>
            <person name="Jiang W."/>
            <person name="Fu Q."/>
            <person name="Fu X."/>
            <person name="Miao Y."/>
            <person name="Liu J."/>
            <person name="Yu Q."/>
            <person name="Li R."/>
            <person name="Liao H."/>
            <person name="Li X."/>
            <person name="Kong Y."/>
            <person name="Jiang Z."/>
            <person name="Chourrout D."/>
            <person name="Li R."/>
            <person name="Bao Z."/>
        </authorList>
    </citation>
    <scope>NUCLEOTIDE SEQUENCE [LARGE SCALE GENOMIC DNA]</scope>
    <source>
        <strain evidence="2 3">PY_sf001</strain>
    </source>
</reference>
<gene>
    <name evidence="2" type="ORF">KP79_PYT18947</name>
</gene>
<sequence length="148" mass="16694">MDSTNTIDSQDADNKDDTDKRKIVDDALHPAEVSKFQTDDLKYNPESKIDHNTCPQKRKCTCYVPRRYVTSFLTGLGMLLVYAMRTNIGLTAITLLDTSSPAKVEDAETVSDYLVHEYKRGVNYNIIINAERKHCLKYDGGTCSSGYQ</sequence>